<evidence type="ECO:0000313" key="13">
    <source>
        <dbReference type="Proteomes" id="UP000010552"/>
    </source>
</evidence>
<dbReference type="Gene3D" id="1.20.5.170">
    <property type="match status" value="1"/>
</dbReference>
<evidence type="ECO:0000256" key="10">
    <source>
        <dbReference type="SAM" id="MobiDB-lite"/>
    </source>
</evidence>
<organism evidence="12 13">
    <name type="scientific">Pteropus alecto</name>
    <name type="common">Black flying fox</name>
    <dbReference type="NCBI Taxonomy" id="9402"/>
    <lineage>
        <taxon>Eukaryota</taxon>
        <taxon>Metazoa</taxon>
        <taxon>Chordata</taxon>
        <taxon>Craniata</taxon>
        <taxon>Vertebrata</taxon>
        <taxon>Euteleostomi</taxon>
        <taxon>Mammalia</taxon>
        <taxon>Eutheria</taxon>
        <taxon>Laurasiatheria</taxon>
        <taxon>Chiroptera</taxon>
        <taxon>Yinpterochiroptera</taxon>
        <taxon>Pteropodoidea</taxon>
        <taxon>Pteropodidae</taxon>
        <taxon>Pteropodinae</taxon>
        <taxon>Pteropus</taxon>
    </lineage>
</organism>
<dbReference type="Gene3D" id="1.20.5.1160">
    <property type="entry name" value="Vasodilator-stimulated phosphoprotein"/>
    <property type="match status" value="1"/>
</dbReference>
<dbReference type="Pfam" id="PF00038">
    <property type="entry name" value="Filament"/>
    <property type="match status" value="2"/>
</dbReference>
<keyword evidence="13" id="KW-1185">Reference proteome</keyword>
<protein>
    <recommendedName>
        <fullName evidence="4">Keratin, type I cytoskeletal 17</fullName>
    </recommendedName>
    <alternativeName>
        <fullName evidence="5">Cytokeratin-17</fullName>
    </alternativeName>
    <alternativeName>
        <fullName evidence="6">Keratin-17</fullName>
    </alternativeName>
</protein>
<dbReference type="SMART" id="SM01391">
    <property type="entry name" value="Filament"/>
    <property type="match status" value="1"/>
</dbReference>
<evidence type="ECO:0000259" key="11">
    <source>
        <dbReference type="PROSITE" id="PS51842"/>
    </source>
</evidence>
<dbReference type="InterPro" id="IPR018039">
    <property type="entry name" value="IF_conserved"/>
</dbReference>
<dbReference type="InParanoid" id="L5JQ19"/>
<evidence type="ECO:0000256" key="3">
    <source>
        <dbReference type="ARBA" id="ARBA00023054"/>
    </source>
</evidence>
<dbReference type="GO" id="GO:0045109">
    <property type="term" value="P:intermediate filament organization"/>
    <property type="evidence" value="ECO:0007669"/>
    <property type="project" value="TreeGrafter"/>
</dbReference>
<dbReference type="FunFam" id="1.20.5.170:FF:000002">
    <property type="entry name" value="Type I keratin KA11"/>
    <property type="match status" value="1"/>
</dbReference>
<evidence type="ECO:0000256" key="1">
    <source>
        <dbReference type="ARBA" id="ARBA00022744"/>
    </source>
</evidence>
<keyword evidence="3 9" id="KW-0175">Coiled coil</keyword>
<evidence type="ECO:0000256" key="6">
    <source>
        <dbReference type="ARBA" id="ARBA00042488"/>
    </source>
</evidence>
<dbReference type="PRINTS" id="PR01248">
    <property type="entry name" value="TYPE1KERATIN"/>
</dbReference>
<dbReference type="FunCoup" id="L5JQ19">
    <property type="interactions" value="109"/>
</dbReference>
<name>L5JQ19_PTEAL</name>
<dbReference type="GO" id="GO:0030855">
    <property type="term" value="P:epithelial cell differentiation"/>
    <property type="evidence" value="ECO:0007669"/>
    <property type="project" value="TreeGrafter"/>
</dbReference>
<dbReference type="STRING" id="9402.L5JQ19"/>
<dbReference type="PANTHER" id="PTHR23239">
    <property type="entry name" value="INTERMEDIATE FILAMENT"/>
    <property type="match status" value="1"/>
</dbReference>
<sequence>MTTTIRQFTSSSSIKGSSGLGGGSSRTSCRLSGGLGAGSCRLGAASGLGGALGGSSYSSCYSFGSGGGYGGSFGGVDGLLAGGEKATMQNLNDRLASYLDKVRALEEANTELEVKIRDWYQKQAPGPARDYSHYYQTIEDLKNKAGPAGGRGLWGMTSSPSPAHDLESSLGGWHRPQEAKDSLALARPLGTHLGAAMYLCHPFQGAAGWILTATVDNASILLQIDNARLAADDFRTKFETEQALRVSVEADINGLRRVLDELTLARADLEMQIENLKEELAYLRKNHEEEMSALRGQVGGEINVEMDAAPGVDLSRILNEMRDQYEKIAEKNRKDAEDWFFSKVGAAVGRRPLPRDGYRGAEATNSELVQSGKSEISELRRTVQALEIELQSQLSMKASLEGSLAETENRYCVQLSQIQGLIGSVEEQLGQLRCDMEQQNQEYKILLDVKTRLEQEIATYRRLLEGEDAHLTQYKPKEPVTTRQVRTIVEEVQDGKVISSREQVHKTTH</sequence>
<comment type="similarity">
    <text evidence="8">Belongs to the intermediate filament family.</text>
</comment>
<dbReference type="Proteomes" id="UP000010552">
    <property type="component" value="Unassembled WGS sequence"/>
</dbReference>
<feature type="region of interest" description="Disordered" evidence="10">
    <location>
        <begin position="1"/>
        <end position="24"/>
    </location>
</feature>
<keyword evidence="1" id="KW-0416">Keratin</keyword>
<feature type="coiled-coil region" evidence="9">
    <location>
        <begin position="252"/>
        <end position="338"/>
    </location>
</feature>
<proteinExistence type="inferred from homology"/>
<keyword evidence="2 8" id="KW-0403">Intermediate filament</keyword>
<feature type="coiled-coil region" evidence="9">
    <location>
        <begin position="369"/>
        <end position="396"/>
    </location>
</feature>
<dbReference type="InterPro" id="IPR002957">
    <property type="entry name" value="Keratin_I"/>
</dbReference>
<dbReference type="GO" id="GO:0005198">
    <property type="term" value="F:structural molecule activity"/>
    <property type="evidence" value="ECO:0007669"/>
    <property type="project" value="InterPro"/>
</dbReference>
<dbReference type="PROSITE" id="PS00226">
    <property type="entry name" value="IF_ROD_1"/>
    <property type="match status" value="1"/>
</dbReference>
<evidence type="ECO:0000256" key="9">
    <source>
        <dbReference type="SAM" id="Coils"/>
    </source>
</evidence>
<gene>
    <name evidence="12" type="ORF">PAL_GLEAN10019553</name>
</gene>
<evidence type="ECO:0000256" key="2">
    <source>
        <dbReference type="ARBA" id="ARBA00022754"/>
    </source>
</evidence>
<evidence type="ECO:0000256" key="8">
    <source>
        <dbReference type="RuleBase" id="RU000685"/>
    </source>
</evidence>
<reference evidence="13" key="1">
    <citation type="journal article" date="2013" name="Science">
        <title>Comparative analysis of bat genomes provides insight into the evolution of flight and immunity.</title>
        <authorList>
            <person name="Zhang G."/>
            <person name="Cowled C."/>
            <person name="Shi Z."/>
            <person name="Huang Z."/>
            <person name="Bishop-Lilly K.A."/>
            <person name="Fang X."/>
            <person name="Wynne J.W."/>
            <person name="Xiong Z."/>
            <person name="Baker M.L."/>
            <person name="Zhao W."/>
            <person name="Tachedjian M."/>
            <person name="Zhu Y."/>
            <person name="Zhou P."/>
            <person name="Jiang X."/>
            <person name="Ng J."/>
            <person name="Yang L."/>
            <person name="Wu L."/>
            <person name="Xiao J."/>
            <person name="Feng Y."/>
            <person name="Chen Y."/>
            <person name="Sun X."/>
            <person name="Zhang Y."/>
            <person name="Marsh G.A."/>
            <person name="Crameri G."/>
            <person name="Broder C.C."/>
            <person name="Frey K.G."/>
            <person name="Wang L.F."/>
            <person name="Wang J."/>
        </authorList>
    </citation>
    <scope>NUCLEOTIDE SEQUENCE [LARGE SCALE GENOMIC DNA]</scope>
</reference>
<dbReference type="AlphaFoldDB" id="L5JQ19"/>
<dbReference type="EMBL" id="KB031150">
    <property type="protein sequence ID" value="ELK01509.1"/>
    <property type="molecule type" value="Genomic_DNA"/>
</dbReference>
<evidence type="ECO:0000313" key="12">
    <source>
        <dbReference type="EMBL" id="ELK01509.1"/>
    </source>
</evidence>
<feature type="domain" description="IF rod" evidence="11">
    <location>
        <begin position="84"/>
        <end position="471"/>
    </location>
</feature>
<dbReference type="FunFam" id="1.20.5.1160:FF:000002">
    <property type="entry name" value="Type I keratin 10"/>
    <property type="match status" value="1"/>
</dbReference>
<evidence type="ECO:0000256" key="4">
    <source>
        <dbReference type="ARBA" id="ARBA00040323"/>
    </source>
</evidence>
<dbReference type="SUPFAM" id="SSF64593">
    <property type="entry name" value="Intermediate filament protein, coiled coil region"/>
    <property type="match status" value="2"/>
</dbReference>
<evidence type="ECO:0000256" key="7">
    <source>
        <dbReference type="ARBA" id="ARBA00046573"/>
    </source>
</evidence>
<dbReference type="Gene3D" id="1.20.5.500">
    <property type="entry name" value="Single helix bin"/>
    <property type="match status" value="1"/>
</dbReference>
<feature type="coiled-coil region" evidence="9">
    <location>
        <begin position="422"/>
        <end position="456"/>
    </location>
</feature>
<feature type="coiled-coil region" evidence="9">
    <location>
        <begin position="88"/>
        <end position="122"/>
    </location>
</feature>
<evidence type="ECO:0000256" key="5">
    <source>
        <dbReference type="ARBA" id="ARBA00041709"/>
    </source>
</evidence>
<dbReference type="InterPro" id="IPR039008">
    <property type="entry name" value="IF_rod_dom"/>
</dbReference>
<dbReference type="PANTHER" id="PTHR23239:SF180">
    <property type="entry name" value="KERATIN, TYPE I CYTOSKELETAL 17"/>
    <property type="match status" value="1"/>
</dbReference>
<dbReference type="PROSITE" id="PS51842">
    <property type="entry name" value="IF_ROD_2"/>
    <property type="match status" value="1"/>
</dbReference>
<comment type="subunit">
    <text evidence="7">Heterodimer of a type I and a type II keratin. KRT17 associates with KRT6 isomers (KRT6A or KRT6B). Interacts with TRADD and SFN.</text>
</comment>
<dbReference type="GO" id="GO:0005882">
    <property type="term" value="C:intermediate filament"/>
    <property type="evidence" value="ECO:0007669"/>
    <property type="project" value="UniProtKB-KW"/>
</dbReference>
<accession>L5JQ19</accession>